<feature type="region of interest" description="Disordered" evidence="4">
    <location>
        <begin position="586"/>
        <end position="619"/>
    </location>
</feature>
<evidence type="ECO:0000256" key="1">
    <source>
        <dbReference type="ARBA" id="ARBA00023157"/>
    </source>
</evidence>
<evidence type="ECO:0000313" key="7">
    <source>
        <dbReference type="Proteomes" id="UP000001307"/>
    </source>
</evidence>
<reference evidence="6 7" key="1">
    <citation type="journal article" date="2010" name="Science">
        <title>Plasticity of animal genome architecture unmasked by rapid evolution of a pelagic tunicate.</title>
        <authorList>
            <person name="Denoeud F."/>
            <person name="Henriet S."/>
            <person name="Mungpakdee S."/>
            <person name="Aury J.M."/>
            <person name="Da Silva C."/>
            <person name="Brinkmann H."/>
            <person name="Mikhaleva J."/>
            <person name="Olsen L.C."/>
            <person name="Jubin C."/>
            <person name="Canestro C."/>
            <person name="Bouquet J.M."/>
            <person name="Danks G."/>
            <person name="Poulain J."/>
            <person name="Campsteijn C."/>
            <person name="Adamski M."/>
            <person name="Cross I."/>
            <person name="Yadetie F."/>
            <person name="Muffato M."/>
            <person name="Louis A."/>
            <person name="Butcher S."/>
            <person name="Tsagkogeorga G."/>
            <person name="Konrad A."/>
            <person name="Singh S."/>
            <person name="Jensen M.F."/>
            <person name="Cong E.H."/>
            <person name="Eikeseth-Otteraa H."/>
            <person name="Noel B."/>
            <person name="Anthouard V."/>
            <person name="Porcel B.M."/>
            <person name="Kachouri-Lafond R."/>
            <person name="Nishino A."/>
            <person name="Ugolini M."/>
            <person name="Chourrout P."/>
            <person name="Nishida H."/>
            <person name="Aasland R."/>
            <person name="Huzurbazar S."/>
            <person name="Westhof E."/>
            <person name="Delsuc F."/>
            <person name="Lehrach H."/>
            <person name="Reinhardt R."/>
            <person name="Weissenbach J."/>
            <person name="Roy S.W."/>
            <person name="Artiguenave F."/>
            <person name="Postlethwait J.H."/>
            <person name="Manak J.R."/>
            <person name="Thompson E.M."/>
            <person name="Jaillon O."/>
            <person name="Du Pasquier L."/>
            <person name="Boudinot P."/>
            <person name="Liberles D.A."/>
            <person name="Volff J.N."/>
            <person name="Philippe H."/>
            <person name="Lenhard B."/>
            <person name="Roest Crollius H."/>
            <person name="Wincker P."/>
            <person name="Chourrout D."/>
        </authorList>
    </citation>
    <scope>NUCLEOTIDE SEQUENCE [LARGE SCALE GENOMIC DNA]</scope>
</reference>
<dbReference type="SUPFAM" id="SSF49854">
    <property type="entry name" value="Spermadhesin, CUB domain"/>
    <property type="match status" value="1"/>
</dbReference>
<organism evidence="6 7">
    <name type="scientific">Oikopleura dioica</name>
    <name type="common">Tunicate</name>
    <dbReference type="NCBI Taxonomy" id="34765"/>
    <lineage>
        <taxon>Eukaryota</taxon>
        <taxon>Metazoa</taxon>
        <taxon>Chordata</taxon>
        <taxon>Tunicata</taxon>
        <taxon>Appendicularia</taxon>
        <taxon>Copelata</taxon>
        <taxon>Oikopleuridae</taxon>
        <taxon>Oikopleura</taxon>
    </lineage>
</organism>
<dbReference type="SUPFAM" id="SSF57535">
    <property type="entry name" value="Complement control module/SCR domain"/>
    <property type="match status" value="1"/>
</dbReference>
<feature type="compositionally biased region" description="Acidic residues" evidence="4">
    <location>
        <begin position="641"/>
        <end position="659"/>
    </location>
</feature>
<dbReference type="InParanoid" id="E4X8D2"/>
<dbReference type="EMBL" id="FN653029">
    <property type="protein sequence ID" value="CBY08089.1"/>
    <property type="molecule type" value="Genomic_DNA"/>
</dbReference>
<keyword evidence="7" id="KW-1185">Reference proteome</keyword>
<sequence>MIIKFQVMAIDLEPGPPSCPFDYLELFVKPPTGPKSGQWVPWKGPDQAQTRYCGTYFPKGLQAISQKGSHLKIHFISDGTENRRGFMIRFGAFRAEQLSYIDREDQKDDFAMVMRTERTKKLSAKLDTGLPRWFDPSWPKGKQGAQAIQFGRPESIGPFEYVAGESYDQYLPRNDSDGLSDGGYLRLPSNQLKTAVLATKYIRVDSMQAEPYCFEMKMARNNPKNLTREDFGEVKIYSSYFRFDRNQKRFGGSQLKEVVKIPVNETFDADGVFKAVQAEINHREGEWVQLFVVAERGTQDFTDVLLDEFNFYNTRCQPMDFSTCDGKELVYPKWGRLQTGKWLCRNGYNVGSQCRLFCRPGFMPEPHRFYENTCERGGWKEPTDPLQCIPEYCIYPTKYRSSDTPAVNVTESEGVESFECTRAFLPSDNADLATIGRGEICDLQCLPGYRSKLPNQSSEIFCSGASPGDGSPLFWLAGVKRTNVTVNFRQSIPRAEDLYLNDVVRPNMVGCEKITTELIEDKEEYEEELEKSIDKIVEESEDAEEVKEEVLVAFVVEDKRFTTRTTTTTTTASTASVYQGPKIAVQTSTTSSTTTTTTSDGLTKTTSSGSTTTEANPFAQWEEQVTEADIDGMLQTPNPSEEYETTPEPEPEQDIENEDSDKKKKKDKKKDSPSSAIKLLASFLSILMIFV</sequence>
<dbReference type="InterPro" id="IPR035914">
    <property type="entry name" value="Sperma_CUB_dom_sf"/>
</dbReference>
<evidence type="ECO:0000256" key="2">
    <source>
        <dbReference type="PROSITE-ProRule" id="PRU00059"/>
    </source>
</evidence>
<evidence type="ECO:0000256" key="3">
    <source>
        <dbReference type="SAM" id="Coils"/>
    </source>
</evidence>
<evidence type="ECO:0000259" key="5">
    <source>
        <dbReference type="PROSITE" id="PS01180"/>
    </source>
</evidence>
<feature type="region of interest" description="Disordered" evidence="4">
    <location>
        <begin position="632"/>
        <end position="674"/>
    </location>
</feature>
<dbReference type="Gene3D" id="2.60.120.290">
    <property type="entry name" value="Spermadhesin, CUB domain"/>
    <property type="match status" value="1"/>
</dbReference>
<dbReference type="Proteomes" id="UP000001307">
    <property type="component" value="Unassembled WGS sequence"/>
</dbReference>
<feature type="domain" description="CUB" evidence="5">
    <location>
        <begin position="1"/>
        <end position="93"/>
    </location>
</feature>
<feature type="compositionally biased region" description="Low complexity" evidence="4">
    <location>
        <begin position="587"/>
        <end position="613"/>
    </location>
</feature>
<dbReference type="Pfam" id="PF00084">
    <property type="entry name" value="Sushi"/>
    <property type="match status" value="1"/>
</dbReference>
<evidence type="ECO:0000313" key="6">
    <source>
        <dbReference type="EMBL" id="CBY08089.1"/>
    </source>
</evidence>
<dbReference type="InterPro" id="IPR035976">
    <property type="entry name" value="Sushi/SCR/CCP_sf"/>
</dbReference>
<name>E4X8D2_OIKDI</name>
<protein>
    <recommendedName>
        <fullName evidence="5">CUB domain-containing protein</fullName>
    </recommendedName>
</protein>
<dbReference type="AlphaFoldDB" id="E4X8D2"/>
<comment type="caution">
    <text evidence="2">Lacks conserved residue(s) required for the propagation of feature annotation.</text>
</comment>
<gene>
    <name evidence="6" type="ORF">GSOID_T00004095001</name>
</gene>
<evidence type="ECO:0000256" key="4">
    <source>
        <dbReference type="SAM" id="MobiDB-lite"/>
    </source>
</evidence>
<dbReference type="InterPro" id="IPR000859">
    <property type="entry name" value="CUB_dom"/>
</dbReference>
<feature type="coiled-coil region" evidence="3">
    <location>
        <begin position="511"/>
        <end position="549"/>
    </location>
</feature>
<keyword evidence="3" id="KW-0175">Coiled coil</keyword>
<dbReference type="InterPro" id="IPR000436">
    <property type="entry name" value="Sushi_SCR_CCP_dom"/>
</dbReference>
<dbReference type="CDD" id="cd00041">
    <property type="entry name" value="CUB"/>
    <property type="match status" value="1"/>
</dbReference>
<keyword evidence="1" id="KW-1015">Disulfide bond</keyword>
<dbReference type="PROSITE" id="PS01180">
    <property type="entry name" value="CUB"/>
    <property type="match status" value="1"/>
</dbReference>
<proteinExistence type="predicted"/>
<accession>E4X8D2</accession>